<gene>
    <name evidence="2" type="ORF">AJ79_10162</name>
</gene>
<dbReference type="STRING" id="1447875.A0A2B7WFG0"/>
<sequence length="484" mass="53880">MAEIAIGVPGLIDVIIRGGSQILNIVQAYSEKDETKAEYMRFGKDICMGGMSFYFLETVKRAIKDPSLPNTAKQAFESCIRRFHDKLAITIIELGASAPSKLSDRLHYAFHGKSTLKKCIHSLKDEMDILHKMCIEFSLFSMRVHSSILSRENFALIHESESHHPGEYLPTSDILVAKGELNLGLGKTTGSFIVEGKTDGETNLRSLCETVRMKGFPGGIPECVGFRRPPYGKSLASYELIFKTPPGESMMSLAHLVATRQPPPNFDFRLNLARQLSQAVADVHGLGFVHKNIRPRSILFVEQKCSLEDGSPGVFLCKWTAARNTDSVSAHLGEHLWQQVIYQHPDRQSRYAAGGFEPHHDVYSLGVCLLEIFLWRPFTIASPPPKLALYGDADPDDDLNQEFSSPAWILSLFENKLVQMGGKPSSQREITCETMREHKLSQQVWVDLAETELAGYSEVAGIVTQCLKSQMCNVSEVFTQLGAV</sequence>
<dbReference type="AlphaFoldDB" id="A0A2B7WFG0"/>
<dbReference type="GO" id="GO:0005524">
    <property type="term" value="F:ATP binding"/>
    <property type="evidence" value="ECO:0007669"/>
    <property type="project" value="InterPro"/>
</dbReference>
<keyword evidence="3" id="KW-1185">Reference proteome</keyword>
<dbReference type="PANTHER" id="PTHR37542">
    <property type="entry name" value="HELO DOMAIN-CONTAINING PROTEIN-RELATED"/>
    <property type="match status" value="1"/>
</dbReference>
<dbReference type="Proteomes" id="UP000223968">
    <property type="component" value="Unassembled WGS sequence"/>
</dbReference>
<feature type="domain" description="Protein kinase" evidence="1">
    <location>
        <begin position="143"/>
        <end position="441"/>
    </location>
</feature>
<dbReference type="EMBL" id="PDNB01000371">
    <property type="protein sequence ID" value="PGG95251.1"/>
    <property type="molecule type" value="Genomic_DNA"/>
</dbReference>
<dbReference type="OrthoDB" id="1911848at2759"/>
<accession>A0A2B7WFG0</accession>
<evidence type="ECO:0000313" key="2">
    <source>
        <dbReference type="EMBL" id="PGG95251.1"/>
    </source>
</evidence>
<dbReference type="SUPFAM" id="SSF56112">
    <property type="entry name" value="Protein kinase-like (PK-like)"/>
    <property type="match status" value="1"/>
</dbReference>
<dbReference type="PANTHER" id="PTHR37542:SF3">
    <property type="entry name" value="PRION-INHIBITION AND PROPAGATION HELO DOMAIN-CONTAINING PROTEIN"/>
    <property type="match status" value="1"/>
</dbReference>
<name>A0A2B7WFG0_9EURO</name>
<evidence type="ECO:0000259" key="1">
    <source>
        <dbReference type="PROSITE" id="PS50011"/>
    </source>
</evidence>
<dbReference type="Gene3D" id="1.10.510.10">
    <property type="entry name" value="Transferase(Phosphotransferase) domain 1"/>
    <property type="match status" value="1"/>
</dbReference>
<dbReference type="InterPro" id="IPR000719">
    <property type="entry name" value="Prot_kinase_dom"/>
</dbReference>
<organism evidence="2 3">
    <name type="scientific">Helicocarpus griseus UAMH5409</name>
    <dbReference type="NCBI Taxonomy" id="1447875"/>
    <lineage>
        <taxon>Eukaryota</taxon>
        <taxon>Fungi</taxon>
        <taxon>Dikarya</taxon>
        <taxon>Ascomycota</taxon>
        <taxon>Pezizomycotina</taxon>
        <taxon>Eurotiomycetes</taxon>
        <taxon>Eurotiomycetidae</taxon>
        <taxon>Onygenales</taxon>
        <taxon>Ajellomycetaceae</taxon>
        <taxon>Helicocarpus</taxon>
    </lineage>
</organism>
<dbReference type="InterPro" id="IPR011009">
    <property type="entry name" value="Kinase-like_dom_sf"/>
</dbReference>
<comment type="caution">
    <text evidence="2">The sequence shown here is derived from an EMBL/GenBank/DDBJ whole genome shotgun (WGS) entry which is preliminary data.</text>
</comment>
<proteinExistence type="predicted"/>
<dbReference type="GO" id="GO:0004672">
    <property type="term" value="F:protein kinase activity"/>
    <property type="evidence" value="ECO:0007669"/>
    <property type="project" value="InterPro"/>
</dbReference>
<reference evidence="2 3" key="1">
    <citation type="submission" date="2017-10" db="EMBL/GenBank/DDBJ databases">
        <title>Comparative genomics in systemic dimorphic fungi from Ajellomycetaceae.</title>
        <authorList>
            <person name="Munoz J.F."/>
            <person name="Mcewen J.G."/>
            <person name="Clay O.K."/>
            <person name="Cuomo C.A."/>
        </authorList>
    </citation>
    <scope>NUCLEOTIDE SEQUENCE [LARGE SCALE GENOMIC DNA]</scope>
    <source>
        <strain evidence="2 3">UAMH5409</strain>
    </source>
</reference>
<dbReference type="PROSITE" id="PS50011">
    <property type="entry name" value="PROTEIN_KINASE_DOM"/>
    <property type="match status" value="1"/>
</dbReference>
<evidence type="ECO:0000313" key="3">
    <source>
        <dbReference type="Proteomes" id="UP000223968"/>
    </source>
</evidence>
<protein>
    <recommendedName>
        <fullName evidence="1">Protein kinase domain-containing protein</fullName>
    </recommendedName>
</protein>